<reference evidence="2" key="1">
    <citation type="submission" date="2021-01" db="EMBL/GenBank/DDBJ databases">
        <authorList>
            <person name="Corre E."/>
            <person name="Pelletier E."/>
            <person name="Niang G."/>
            <person name="Scheremetjew M."/>
            <person name="Finn R."/>
            <person name="Kale V."/>
            <person name="Holt S."/>
            <person name="Cochrane G."/>
            <person name="Meng A."/>
            <person name="Brown T."/>
            <person name="Cohen L."/>
        </authorList>
    </citation>
    <scope>NUCLEOTIDE SEQUENCE</scope>
    <source>
        <strain evidence="2">CCMP2084</strain>
    </source>
</reference>
<evidence type="ECO:0000256" key="1">
    <source>
        <dbReference type="SAM" id="Phobius"/>
    </source>
</evidence>
<accession>A0A7S2UJG6</accession>
<evidence type="ECO:0008006" key="3">
    <source>
        <dbReference type="Google" id="ProtNLM"/>
    </source>
</evidence>
<keyword evidence="1" id="KW-1133">Transmembrane helix</keyword>
<protein>
    <recommendedName>
        <fullName evidence="3">Glycoside hydrolase family 5 domain-containing protein</fullName>
    </recommendedName>
</protein>
<organism evidence="2">
    <name type="scientific">Attheya septentrionalis</name>
    <dbReference type="NCBI Taxonomy" id="420275"/>
    <lineage>
        <taxon>Eukaryota</taxon>
        <taxon>Sar</taxon>
        <taxon>Stramenopiles</taxon>
        <taxon>Ochrophyta</taxon>
        <taxon>Bacillariophyta</taxon>
        <taxon>Coscinodiscophyceae</taxon>
        <taxon>Chaetocerotophycidae</taxon>
        <taxon>Chaetocerotales</taxon>
        <taxon>Attheyaceae</taxon>
        <taxon>Attheya</taxon>
    </lineage>
</organism>
<keyword evidence="1" id="KW-0812">Transmembrane</keyword>
<dbReference type="InterPro" id="IPR017853">
    <property type="entry name" value="GH"/>
</dbReference>
<proteinExistence type="predicted"/>
<keyword evidence="1" id="KW-0472">Membrane</keyword>
<sequence>MVKAAADRVNCVVDRHVLNENTYPDFSNIGLAVFAPLCGKNRGAFVTNPPDGHTYGCVSFPESFGEKVGVSSDVIVDSNSIQKKYDDGNITASDAVELVDLFVQSVYFSSPLVEEDYMACAVGGIAKLDCPKQSLSEVDTIRAVTLAGVFVPATWATSGSILTSEQSESFYSQSDFEDMKALGLNTVHIPISAKMFEKDSSKELDLLEDLLGFATDAGLLAIIDIQGENQHHEHHAIEKAAKYAGNAKNVIALSLPAHSFVESARQGAKHLPLMIPTTGPKLSSLVDTVSHLKDDPNIFVALDWEQTSTVADVASSTILDDRLKMFYHESIACDGRSPIEYASCYQGMSAFVSKGFDLSIDNCLHKEEPGFFDFGQCGRLNETAGSDWWQRHRQSLLARQMASFETGLGWTYPSWKLYNPEATDVDMSVLDTPAKLRSLKHVAAAGLFPSLGDNKATLSACLNPPVADFVLGDDTMSPTPGPPPACDGGWWDPDLGKCAYWIPPPPTAAPTPCMSFVEKECEPCDDTPVPCPTISSSDDGDRDLVMNSHSPMQAAFGGSVATMIIGAVIFKFVYRHNKGHGYTQVPDIIV</sequence>
<dbReference type="EMBL" id="HBHQ01016597">
    <property type="protein sequence ID" value="CAD9819254.1"/>
    <property type="molecule type" value="Transcribed_RNA"/>
</dbReference>
<dbReference type="SUPFAM" id="SSF51445">
    <property type="entry name" value="(Trans)glycosidases"/>
    <property type="match status" value="1"/>
</dbReference>
<dbReference type="AlphaFoldDB" id="A0A7S2UJG6"/>
<evidence type="ECO:0000313" key="2">
    <source>
        <dbReference type="EMBL" id="CAD9819254.1"/>
    </source>
</evidence>
<name>A0A7S2UJG6_9STRA</name>
<feature type="transmembrane region" description="Helical" evidence="1">
    <location>
        <begin position="554"/>
        <end position="574"/>
    </location>
</feature>
<gene>
    <name evidence="2" type="ORF">ASEP1449_LOCUS11087</name>
</gene>
<dbReference type="Gene3D" id="3.20.20.80">
    <property type="entry name" value="Glycosidases"/>
    <property type="match status" value="1"/>
</dbReference>